<reference evidence="7 8" key="1">
    <citation type="journal article" date="2016" name="Microbes Environ.">
        <title>Phylogenetically diverse aerobic anoxygenic phototrophic bacteria isolated from epilithic biofilms in Tama river, Japan.</title>
        <authorList>
            <person name="Hirose S."/>
            <person name="Matsuura K."/>
            <person name="Haruta S."/>
        </authorList>
    </citation>
    <scope>NUCLEOTIDE SEQUENCE [LARGE SCALE GENOMIC DNA]</scope>
    <source>
        <strain evidence="7 8">S08</strain>
    </source>
</reference>
<dbReference type="RefSeq" id="WP_244408344.1">
    <property type="nucleotide sequence ID" value="NZ_AP025637.1"/>
</dbReference>
<dbReference type="InterPro" id="IPR006224">
    <property type="entry name" value="PsdUridine_synth_RluA-like_CS"/>
</dbReference>
<dbReference type="Gene3D" id="3.10.290.10">
    <property type="entry name" value="RNA-binding S4 domain"/>
    <property type="match status" value="1"/>
</dbReference>
<comment type="similarity">
    <text evidence="1 4">Belongs to the pseudouridine synthase RluA family.</text>
</comment>
<dbReference type="Gene3D" id="3.30.2350.10">
    <property type="entry name" value="Pseudouridine synthase"/>
    <property type="match status" value="1"/>
</dbReference>
<accession>A0ABM7Y819</accession>
<organism evidence="7 8">
    <name type="scientific">Roseomonas fluvialis</name>
    <dbReference type="NCBI Taxonomy" id="1750527"/>
    <lineage>
        <taxon>Bacteria</taxon>
        <taxon>Pseudomonadati</taxon>
        <taxon>Pseudomonadota</taxon>
        <taxon>Alphaproteobacteria</taxon>
        <taxon>Acetobacterales</taxon>
        <taxon>Roseomonadaceae</taxon>
        <taxon>Roseomonas</taxon>
    </lineage>
</organism>
<dbReference type="InterPro" id="IPR002942">
    <property type="entry name" value="S4_RNA-bd"/>
</dbReference>
<protein>
    <recommendedName>
        <fullName evidence="4">Pseudouridine synthase</fullName>
        <ecNumber evidence="4">5.4.99.-</ecNumber>
    </recommendedName>
</protein>
<name>A0ABM7Y819_9PROT</name>
<dbReference type="SUPFAM" id="SSF55174">
    <property type="entry name" value="Alpha-L RNA-binding motif"/>
    <property type="match status" value="1"/>
</dbReference>
<dbReference type="SUPFAM" id="SSF55120">
    <property type="entry name" value="Pseudouridine synthase"/>
    <property type="match status" value="1"/>
</dbReference>
<evidence type="ECO:0000256" key="3">
    <source>
        <dbReference type="PROSITE-ProRule" id="PRU00182"/>
    </source>
</evidence>
<dbReference type="EC" id="5.4.99.-" evidence="4"/>
<dbReference type="PROSITE" id="PS50889">
    <property type="entry name" value="S4"/>
    <property type="match status" value="1"/>
</dbReference>
<dbReference type="InterPro" id="IPR006145">
    <property type="entry name" value="PsdUridine_synth_RsuA/RluA"/>
</dbReference>
<dbReference type="Proteomes" id="UP000831327">
    <property type="component" value="Chromosome"/>
</dbReference>
<evidence type="ECO:0000256" key="1">
    <source>
        <dbReference type="ARBA" id="ARBA00010876"/>
    </source>
</evidence>
<dbReference type="InterPro" id="IPR036986">
    <property type="entry name" value="S4_RNA-bd_sf"/>
</dbReference>
<dbReference type="InterPro" id="IPR020103">
    <property type="entry name" value="PsdUridine_synth_cat_dom_sf"/>
</dbReference>
<evidence type="ECO:0000313" key="7">
    <source>
        <dbReference type="EMBL" id="BDG74153.1"/>
    </source>
</evidence>
<feature type="domain" description="RNA-binding S4" evidence="6">
    <location>
        <begin position="15"/>
        <end position="74"/>
    </location>
</feature>
<gene>
    <name evidence="7" type="ORF">Rmf_40820</name>
</gene>
<proteinExistence type="inferred from homology"/>
<dbReference type="NCBIfam" id="TIGR00005">
    <property type="entry name" value="rluA_subfam"/>
    <property type="match status" value="1"/>
</dbReference>
<keyword evidence="8" id="KW-1185">Reference proteome</keyword>
<feature type="region of interest" description="Disordered" evidence="5">
    <location>
        <begin position="60"/>
        <end position="81"/>
    </location>
</feature>
<comment type="catalytic activity">
    <reaction evidence="4">
        <text>a uridine in RNA = a pseudouridine in RNA</text>
        <dbReference type="Rhea" id="RHEA:48348"/>
        <dbReference type="Rhea" id="RHEA-COMP:12068"/>
        <dbReference type="Rhea" id="RHEA-COMP:12069"/>
        <dbReference type="ChEBI" id="CHEBI:65314"/>
        <dbReference type="ChEBI" id="CHEBI:65315"/>
    </reaction>
</comment>
<keyword evidence="3" id="KW-0694">RNA-binding</keyword>
<sequence length="324" mass="35540">MPVTTRTVWASERDTRLDRWFHRHFPQLTQGALQKMLRTGQIRVDGKRVEANTRLLGGQQVRIPPMPEGQAPKADPKPVNEHDASEMQRMVIYRDDAVIAIDKPQGLPVQGGPGIAKHVDGLLDALRFGSDERPRLVHRLDRDTTGVLVLARTPAAASALARAFRGRDAQKTYWAVVVGRPHPLEGRIDMALAKQGGAHGERTVPSDARDATRAVTLYRVMDSAQKRAALLELTPLTGRTHQLRVHCAAALSCPILGDGKYGGAAAHPDGFGDRTLHLHARALRLPHPDGGVLELAAPLPPHMRETFTFLGFDKPRTPACRRVA</sequence>
<dbReference type="PANTHER" id="PTHR21600">
    <property type="entry name" value="MITOCHONDRIAL RNA PSEUDOURIDINE SYNTHASE"/>
    <property type="match status" value="1"/>
</dbReference>
<dbReference type="PROSITE" id="PS01129">
    <property type="entry name" value="PSI_RLU"/>
    <property type="match status" value="1"/>
</dbReference>
<dbReference type="Pfam" id="PF00849">
    <property type="entry name" value="PseudoU_synth_2"/>
    <property type="match status" value="1"/>
</dbReference>
<evidence type="ECO:0000256" key="5">
    <source>
        <dbReference type="SAM" id="MobiDB-lite"/>
    </source>
</evidence>
<evidence type="ECO:0000313" key="8">
    <source>
        <dbReference type="Proteomes" id="UP000831327"/>
    </source>
</evidence>
<dbReference type="InterPro" id="IPR050188">
    <property type="entry name" value="RluA_PseudoU_synthase"/>
</dbReference>
<evidence type="ECO:0000259" key="6">
    <source>
        <dbReference type="SMART" id="SM00363"/>
    </source>
</evidence>
<dbReference type="CDD" id="cd00165">
    <property type="entry name" value="S4"/>
    <property type="match status" value="1"/>
</dbReference>
<dbReference type="InterPro" id="IPR006225">
    <property type="entry name" value="PsdUridine_synth_RluC/D"/>
</dbReference>
<dbReference type="SMART" id="SM00363">
    <property type="entry name" value="S4"/>
    <property type="match status" value="1"/>
</dbReference>
<evidence type="ECO:0000256" key="2">
    <source>
        <dbReference type="ARBA" id="ARBA00023235"/>
    </source>
</evidence>
<comment type="function">
    <text evidence="4">Responsible for synthesis of pseudouridine from uracil.</text>
</comment>
<dbReference type="CDD" id="cd02869">
    <property type="entry name" value="PseudoU_synth_RluA_like"/>
    <property type="match status" value="1"/>
</dbReference>
<dbReference type="Pfam" id="PF01479">
    <property type="entry name" value="S4"/>
    <property type="match status" value="1"/>
</dbReference>
<evidence type="ECO:0000256" key="4">
    <source>
        <dbReference type="RuleBase" id="RU362028"/>
    </source>
</evidence>
<dbReference type="EMBL" id="AP025637">
    <property type="protein sequence ID" value="BDG74153.1"/>
    <property type="molecule type" value="Genomic_DNA"/>
</dbReference>
<keyword evidence="2 4" id="KW-0413">Isomerase</keyword>